<dbReference type="SUPFAM" id="SSF100950">
    <property type="entry name" value="NagB/RpiA/CoA transferase-like"/>
    <property type="match status" value="1"/>
</dbReference>
<dbReference type="HAMAP" id="MF_01678">
    <property type="entry name" value="Salvage_MtnA"/>
    <property type="match status" value="1"/>
</dbReference>
<dbReference type="NCBIfam" id="TIGR00512">
    <property type="entry name" value="salvage_mtnA"/>
    <property type="match status" value="1"/>
</dbReference>
<dbReference type="Proteomes" id="UP000004221">
    <property type="component" value="Unassembled WGS sequence"/>
</dbReference>
<dbReference type="InterPro" id="IPR027363">
    <property type="entry name" value="M1Pi_N"/>
</dbReference>
<dbReference type="PANTHER" id="PTHR43475">
    <property type="entry name" value="METHYLTHIORIBOSE-1-PHOSPHATE ISOMERASE"/>
    <property type="match status" value="1"/>
</dbReference>
<dbReference type="EMBL" id="CAGS01000078">
    <property type="protein sequence ID" value="CCF82938.1"/>
    <property type="molecule type" value="Genomic_DNA"/>
</dbReference>
<evidence type="ECO:0000313" key="4">
    <source>
        <dbReference type="Proteomes" id="UP000004221"/>
    </source>
</evidence>
<accession>I4EE26</accession>
<dbReference type="Gene3D" id="1.20.120.420">
    <property type="entry name" value="translation initiation factor eif-2b, domain 1"/>
    <property type="match status" value="1"/>
</dbReference>
<proteinExistence type="inferred from homology"/>
<name>I4EE26_9BACT</name>
<dbReference type="EC" id="5.3.1.23" evidence="2"/>
<keyword evidence="2" id="KW-0486">Methionine biosynthesis</keyword>
<sequence>MTLPAESYCRDTMHERDDGRPIQWHDGKIRLLDQTLLPHQEFWASCSTVAEVAEVIRSMRVRGAPAIGLAAAAGMAIAARQALERGDDPRAELEAAAVTLRATRPTAVNLHWAVEQSLRAVRGLIQAREITGRLDAFISGLIDQQDAQDRAMAEFGAGLWSHPSRVLTHCNTGALATGGYGTALGVIRTAHTRGNVTLVYADESRPRLQGTRLTAWELSRYGIPYRILPDSAASALMARGLVDLVIVGADRIAANGDIANKVGTYQVAIAASYHDVPFYVAAPCSTIDPATPSGAEIPIEERDQEEVLQVGNERLAPDGAECVNLAFDVTPARLITAIVTERGVLRPPYDVAIARLFAPEVGLAALDRSTVGIDGG</sequence>
<comment type="pathway">
    <text evidence="2">Amino-acid biosynthesis; L-methionine biosynthesis via salvage pathway; L-methionine from S-methyl-5-thio-alpha-D-ribose 1-phosphate: step 1/6.</text>
</comment>
<protein>
    <recommendedName>
        <fullName evidence="2">Methylthioribose-1-phosphate isomerase</fullName>
        <shortName evidence="2">M1Pi</shortName>
        <shortName evidence="2">MTR-1-P isomerase</shortName>
        <ecNumber evidence="2">5.3.1.23</ecNumber>
    </recommendedName>
    <alternativeName>
        <fullName evidence="2">S-methyl-5-thioribose-1-phosphate isomerase</fullName>
    </alternativeName>
</protein>
<keyword evidence="2" id="KW-0028">Amino-acid biosynthesis</keyword>
<dbReference type="RefSeq" id="WP_008475505.1">
    <property type="nucleotide sequence ID" value="NZ_CAGS01000078.1"/>
</dbReference>
<comment type="similarity">
    <text evidence="2">Belongs to the EIF-2B alpha/beta/delta subunits family. MtnA subfamily.</text>
</comment>
<keyword evidence="1 2" id="KW-0413">Isomerase</keyword>
<evidence type="ECO:0000256" key="2">
    <source>
        <dbReference type="HAMAP-Rule" id="MF_01678"/>
    </source>
</evidence>
<keyword evidence="4" id="KW-1185">Reference proteome</keyword>
<feature type="site" description="Transition state stabilizer" evidence="2">
    <location>
        <position position="170"/>
    </location>
</feature>
<organism evidence="3 4">
    <name type="scientific">Nitrolancea hollandica Lb</name>
    <dbReference type="NCBI Taxonomy" id="1129897"/>
    <lineage>
        <taxon>Bacteria</taxon>
        <taxon>Pseudomonadati</taxon>
        <taxon>Thermomicrobiota</taxon>
        <taxon>Thermomicrobia</taxon>
        <taxon>Sphaerobacterales</taxon>
        <taxon>Sphaerobacterineae</taxon>
        <taxon>Sphaerobacteraceae</taxon>
        <taxon>Nitrolancea</taxon>
    </lineage>
</organism>
<feature type="active site" description="Proton donor" evidence="2">
    <location>
        <position position="250"/>
    </location>
</feature>
<evidence type="ECO:0000256" key="1">
    <source>
        <dbReference type="ARBA" id="ARBA00023235"/>
    </source>
</evidence>
<dbReference type="InterPro" id="IPR011559">
    <property type="entry name" value="Initiation_fac_2B_a/b/d"/>
</dbReference>
<dbReference type="InterPro" id="IPR042529">
    <property type="entry name" value="IF_2B-like_C"/>
</dbReference>
<dbReference type="Gene3D" id="3.40.50.10470">
    <property type="entry name" value="Translation initiation factor eif-2b, domain 2"/>
    <property type="match status" value="1"/>
</dbReference>
<dbReference type="GO" id="GO:0019509">
    <property type="term" value="P:L-methionine salvage from methylthioadenosine"/>
    <property type="evidence" value="ECO:0007669"/>
    <property type="project" value="UniProtKB-UniRule"/>
</dbReference>
<dbReference type="NCBIfam" id="NF004326">
    <property type="entry name" value="PRK05720.1"/>
    <property type="match status" value="1"/>
</dbReference>
<feature type="binding site" evidence="2">
    <location>
        <position position="104"/>
    </location>
    <ligand>
        <name>substrate</name>
    </ligand>
</feature>
<dbReference type="FunFam" id="3.40.50.10470:FF:000006">
    <property type="entry name" value="Methylthioribose-1-phosphate isomerase"/>
    <property type="match status" value="1"/>
</dbReference>
<dbReference type="GO" id="GO:0046523">
    <property type="term" value="F:S-methyl-5-thioribose-1-phosphate isomerase activity"/>
    <property type="evidence" value="ECO:0007669"/>
    <property type="project" value="UniProtKB-UniRule"/>
</dbReference>
<dbReference type="Pfam" id="PF01008">
    <property type="entry name" value="IF-2B"/>
    <property type="match status" value="1"/>
</dbReference>
<dbReference type="FunFam" id="1.20.120.420:FF:000003">
    <property type="entry name" value="Methylthioribose-1-phosphate isomerase"/>
    <property type="match status" value="1"/>
</dbReference>
<dbReference type="InterPro" id="IPR005251">
    <property type="entry name" value="IF-M1Pi"/>
</dbReference>
<comment type="catalytic activity">
    <reaction evidence="2">
        <text>5-(methylsulfanyl)-alpha-D-ribose 1-phosphate = 5-(methylsulfanyl)-D-ribulose 1-phosphate</text>
        <dbReference type="Rhea" id="RHEA:19989"/>
        <dbReference type="ChEBI" id="CHEBI:58533"/>
        <dbReference type="ChEBI" id="CHEBI:58548"/>
        <dbReference type="EC" id="5.3.1.23"/>
    </reaction>
</comment>
<comment type="function">
    <text evidence="2">Catalyzes the interconversion of methylthioribose-1-phosphate (MTR-1-P) into methylthioribulose-1-phosphate (MTRu-1-P).</text>
</comment>
<evidence type="ECO:0000313" key="3">
    <source>
        <dbReference type="EMBL" id="CCF82938.1"/>
    </source>
</evidence>
<reference evidence="3 4" key="1">
    <citation type="journal article" date="2012" name="ISME J.">
        <title>Nitrification expanded: discovery, physiology and genomics of a nitrite-oxidizing bacterium from the phylum Chloroflexi.</title>
        <authorList>
            <person name="Sorokin D.Y."/>
            <person name="Lucker S."/>
            <person name="Vejmelkova D."/>
            <person name="Kostrikina N.A."/>
            <person name="Kleerebezem R."/>
            <person name="Rijpstra W.I."/>
            <person name="Damste J.S."/>
            <person name="Le Paslier D."/>
            <person name="Muyzer G."/>
            <person name="Wagner M."/>
            <person name="van Loosdrecht M.C."/>
            <person name="Daims H."/>
        </authorList>
    </citation>
    <scope>NUCLEOTIDE SEQUENCE [LARGE SCALE GENOMIC DNA]</scope>
    <source>
        <strain evidence="4">none</strain>
    </source>
</reference>
<dbReference type="UniPathway" id="UPA00904">
    <property type="reaction ID" value="UER00874"/>
</dbReference>
<feature type="binding site" evidence="2">
    <location>
        <position position="209"/>
    </location>
    <ligand>
        <name>substrate</name>
    </ligand>
</feature>
<comment type="caution">
    <text evidence="3">The sequence shown here is derived from an EMBL/GenBank/DDBJ whole genome shotgun (WGS) entry which is preliminary data.</text>
</comment>
<dbReference type="NCBIfam" id="TIGR00524">
    <property type="entry name" value="eIF-2B_rel"/>
    <property type="match status" value="1"/>
</dbReference>
<gene>
    <name evidence="2 3" type="primary">mtnA</name>
    <name evidence="3" type="ORF">NITHO_1690008</name>
</gene>
<dbReference type="InterPro" id="IPR000649">
    <property type="entry name" value="IF-2B-related"/>
</dbReference>
<dbReference type="InterPro" id="IPR037171">
    <property type="entry name" value="NagB/RpiA_transferase-like"/>
</dbReference>
<dbReference type="PANTHER" id="PTHR43475:SF1">
    <property type="entry name" value="METHYLTHIORIBOSE-1-PHOSPHATE ISOMERASE"/>
    <property type="match status" value="1"/>
</dbReference>
<dbReference type="AlphaFoldDB" id="I4EE26"/>
<feature type="binding site" evidence="2">
    <location>
        <begin position="62"/>
        <end position="64"/>
    </location>
    <ligand>
        <name>substrate</name>
    </ligand>
</feature>
<feature type="binding site" evidence="2">
    <location>
        <begin position="260"/>
        <end position="261"/>
    </location>
    <ligand>
        <name>substrate</name>
    </ligand>
</feature>